<accession>A0A7X6RRK3</accession>
<proteinExistence type="predicted"/>
<protein>
    <submittedName>
        <fullName evidence="2">Uncharacterized protein</fullName>
    </submittedName>
</protein>
<sequence>MRLCRSSAPSPRLGLVSGPMGQTSAPPDHIFLLGREIGVDGDVLSIRDPALRVLAVDQVPCEVELGVALALLETSGAERLQQVLLEIVRPSGEVALAVSGTADTPPSSHAGVWASPLHVVIDETGEWTVRVRAGGVRAVRVVDIVLKATE</sequence>
<reference evidence="2 3" key="1">
    <citation type="submission" date="2020-04" db="EMBL/GenBank/DDBJ databases">
        <title>MicrobeNet Type strains.</title>
        <authorList>
            <person name="Nicholson A.C."/>
        </authorList>
    </citation>
    <scope>NUCLEOTIDE SEQUENCE [LARGE SCALE GENOMIC DNA]</scope>
    <source>
        <strain evidence="2 3">ATCC 23612</strain>
    </source>
</reference>
<gene>
    <name evidence="2" type="ORF">HGB44_17095</name>
</gene>
<evidence type="ECO:0000256" key="1">
    <source>
        <dbReference type="SAM" id="MobiDB-lite"/>
    </source>
</evidence>
<dbReference type="Proteomes" id="UP000553209">
    <property type="component" value="Unassembled WGS sequence"/>
</dbReference>
<feature type="region of interest" description="Disordered" evidence="1">
    <location>
        <begin position="1"/>
        <end position="21"/>
    </location>
</feature>
<dbReference type="AlphaFoldDB" id="A0A7X6RRK3"/>
<keyword evidence="3" id="KW-1185">Reference proteome</keyword>
<name>A0A7X6RRK3_9ACTN</name>
<evidence type="ECO:0000313" key="2">
    <source>
        <dbReference type="EMBL" id="NKY99367.1"/>
    </source>
</evidence>
<dbReference type="EMBL" id="JAAXPG010000015">
    <property type="protein sequence ID" value="NKY99367.1"/>
    <property type="molecule type" value="Genomic_DNA"/>
</dbReference>
<comment type="caution">
    <text evidence="2">The sequence shown here is derived from an EMBL/GenBank/DDBJ whole genome shotgun (WGS) entry which is preliminary data.</text>
</comment>
<evidence type="ECO:0000313" key="3">
    <source>
        <dbReference type="Proteomes" id="UP000553209"/>
    </source>
</evidence>
<organism evidence="2 3">
    <name type="scientific">Nocardiopsis alborubida</name>
    <dbReference type="NCBI Taxonomy" id="146802"/>
    <lineage>
        <taxon>Bacteria</taxon>
        <taxon>Bacillati</taxon>
        <taxon>Actinomycetota</taxon>
        <taxon>Actinomycetes</taxon>
        <taxon>Streptosporangiales</taxon>
        <taxon>Nocardiopsidaceae</taxon>
        <taxon>Nocardiopsis</taxon>
    </lineage>
</organism>